<evidence type="ECO:0000256" key="13">
    <source>
        <dbReference type="ARBA" id="ARBA00023180"/>
    </source>
</evidence>
<feature type="transmembrane region" description="Helical" evidence="16">
    <location>
        <begin position="539"/>
        <end position="562"/>
    </location>
</feature>
<evidence type="ECO:0000256" key="16">
    <source>
        <dbReference type="SAM" id="Phobius"/>
    </source>
</evidence>
<evidence type="ECO:0000256" key="8">
    <source>
        <dbReference type="ARBA" id="ARBA00022837"/>
    </source>
</evidence>
<evidence type="ECO:0000256" key="6">
    <source>
        <dbReference type="ARBA" id="ARBA00022692"/>
    </source>
</evidence>
<dbReference type="Pfam" id="PF08344">
    <property type="entry name" value="TRP_2"/>
    <property type="match status" value="1"/>
</dbReference>
<dbReference type="InterPro" id="IPR005463">
    <property type="entry name" value="TRPC7_channel"/>
</dbReference>
<dbReference type="InterPro" id="IPR002153">
    <property type="entry name" value="TRPC_channel"/>
</dbReference>
<evidence type="ECO:0000313" key="19">
    <source>
        <dbReference type="Proteomes" id="UP000472275"/>
    </source>
</evidence>
<dbReference type="GO" id="GO:0015279">
    <property type="term" value="F:store-operated calcium channel activity"/>
    <property type="evidence" value="ECO:0007669"/>
    <property type="project" value="TreeGrafter"/>
</dbReference>
<protein>
    <submittedName>
        <fullName evidence="18">Transient receptor potential cation channel subfamily C member 7</fullName>
    </submittedName>
</protein>
<feature type="transmembrane region" description="Helical" evidence="16">
    <location>
        <begin position="345"/>
        <end position="364"/>
    </location>
</feature>
<evidence type="ECO:0000256" key="7">
    <source>
        <dbReference type="ARBA" id="ARBA00022737"/>
    </source>
</evidence>
<dbReference type="Pfam" id="PF12796">
    <property type="entry name" value="Ank_2"/>
    <property type="match status" value="1"/>
</dbReference>
<keyword evidence="7" id="KW-0677">Repeat</keyword>
<dbReference type="InterPro" id="IPR036770">
    <property type="entry name" value="Ankyrin_rpt-contain_sf"/>
</dbReference>
<evidence type="ECO:0000256" key="15">
    <source>
        <dbReference type="ARBA" id="ARBA00036634"/>
    </source>
</evidence>
<comment type="subcellular location">
    <subcellularLocation>
        <location evidence="1">Cell membrane</location>
        <topology evidence="1">Multi-pass membrane protein</topology>
    </subcellularLocation>
</comment>
<keyword evidence="9 16" id="KW-1133">Transmembrane helix</keyword>
<comment type="catalytic activity">
    <reaction evidence="15">
        <text>Ca(2+)(in) = Ca(2+)(out)</text>
        <dbReference type="Rhea" id="RHEA:29671"/>
        <dbReference type="ChEBI" id="CHEBI:29108"/>
    </reaction>
</comment>
<name>A0A663FEY2_AQUCH</name>
<evidence type="ECO:0000256" key="4">
    <source>
        <dbReference type="ARBA" id="ARBA00022568"/>
    </source>
</evidence>
<dbReference type="AlphaFoldDB" id="A0A663FEY2"/>
<gene>
    <name evidence="18" type="primary">TRPC7</name>
</gene>
<keyword evidence="4" id="KW-0109">Calcium transport</keyword>
<dbReference type="InterPro" id="IPR002110">
    <property type="entry name" value="Ankyrin_rpt"/>
</dbReference>
<keyword evidence="13" id="KW-0325">Glycoprotein</keyword>
<keyword evidence="3" id="KW-1003">Cell membrane</keyword>
<keyword evidence="19" id="KW-1185">Reference proteome</keyword>
<dbReference type="FunFam" id="1.25.40.20:FF:000157">
    <property type="entry name" value="short transient receptor potential channel 6 isoform X1"/>
    <property type="match status" value="1"/>
</dbReference>
<dbReference type="SUPFAM" id="SSF48403">
    <property type="entry name" value="Ankyrin repeat"/>
    <property type="match status" value="1"/>
</dbReference>
<evidence type="ECO:0000256" key="12">
    <source>
        <dbReference type="ARBA" id="ARBA00023136"/>
    </source>
</evidence>
<keyword evidence="2" id="KW-0813">Transport</keyword>
<keyword evidence="6 16" id="KW-0812">Transmembrane</keyword>
<keyword evidence="5" id="KW-0107">Calcium channel</keyword>
<feature type="domain" description="Transient receptor ion channel" evidence="17">
    <location>
        <begin position="213"/>
        <end position="275"/>
    </location>
</feature>
<proteinExistence type="predicted"/>
<dbReference type="FunFam" id="1.10.287.70:FF:000041">
    <property type="entry name" value="Transient receptor potential cation channel subfamily C member 7"/>
    <property type="match status" value="1"/>
</dbReference>
<keyword evidence="10" id="KW-0040">ANK repeat</keyword>
<evidence type="ECO:0000313" key="18">
    <source>
        <dbReference type="Ensembl" id="ENSACCP00020023361.1"/>
    </source>
</evidence>
<keyword evidence="8" id="KW-0106">Calcium</keyword>
<dbReference type="Ensembl" id="ENSACCT00020024392.1">
    <property type="protein sequence ID" value="ENSACCP00020023361.1"/>
    <property type="gene ID" value="ENSACCG00020016017.1"/>
</dbReference>
<evidence type="ECO:0000259" key="17">
    <source>
        <dbReference type="SMART" id="SM01420"/>
    </source>
</evidence>
<dbReference type="SMART" id="SM00248">
    <property type="entry name" value="ANK"/>
    <property type="match status" value="3"/>
</dbReference>
<dbReference type="PRINTS" id="PR01648">
    <property type="entry name" value="TRPCHANNEL7"/>
</dbReference>
<sequence length="813" mass="94153">MTLQEYNQPSFPIFYRLRNSNYKNMHRRHTTLREKGRRQAIRGPAYMFNEKGTSLTAEEERFLDSAEYGNIPVVRKMLEESKTLNFNCVDYMGQNALQLAVGNEHLEVTELLLKKENLARVGDALLLAISKGYVRIVEAILNHPAFAQGQRLTLSPLEQELRDDDFYAYDEDGTRFSHDITPIILAAHCQEYEIVHILLLKGARIERPHDYFCKCNECIEKQRKDSFSHSRSRMNAYKGLASAAYLSLSSEDPVLTALELSNELARLANIETEFKNDYRKLSMQCKDFVVGVLDLCRDTEEVEAILNGDVNIHLCPEHHRPSLSRIKLAIKYEVKKLGRTLRSPFMKFVAHAVSFTIFLGLLVVNASDRFEGVKNLPNETITDHPKQIFRVKTTQFSWTELLIMKWVLGMIWSECKEIWEEGPREYVVHLWNLLDFGMLSIFVASFTARFMAFLKATEAQQYVDQYVQDDDLNNVTLPPEVAYFTYARNKWLPSDPQIISEGLYAIAVVLSFSRIAYILPANESFGPLQISLGRTVKDIFKFMVIFIMVFLAFMIGMFNLYSYYLGAKYNPAFTTVEESFKTLFWSIFGLSEVISVVLKYDHKFIENIGYVLYGVYNVTMVVVLLNMLIAMINNSYQEIEEDADVEWKFARAKLWLSYFDEGRTLPAPFNLVPSPKSFYYLILRIKMCLIKLCKSKAKNCENDLEMGMLNSKQRKVRFHSSARNTDIFSGKNAYNKPTRYQKIMKRLIKRYVLKAQVDRENDEVNEGELKEIKQDISSLRYELLEEKSQATGELARLIQQLSDKFGKNLNKDI</sequence>
<dbReference type="PRINTS" id="PR01097">
    <property type="entry name" value="TRNSRECEPTRP"/>
</dbReference>
<reference evidence="18" key="1">
    <citation type="submission" date="2025-08" db="UniProtKB">
        <authorList>
            <consortium name="Ensembl"/>
        </authorList>
    </citation>
    <scope>IDENTIFICATION</scope>
</reference>
<dbReference type="Pfam" id="PF00520">
    <property type="entry name" value="Ion_trans"/>
    <property type="match status" value="1"/>
</dbReference>
<dbReference type="GO" id="GO:0005886">
    <property type="term" value="C:plasma membrane"/>
    <property type="evidence" value="ECO:0007669"/>
    <property type="project" value="UniProtKB-SubCell"/>
</dbReference>
<dbReference type="InterPro" id="IPR005821">
    <property type="entry name" value="Ion_trans_dom"/>
</dbReference>
<feature type="transmembrane region" description="Helical" evidence="16">
    <location>
        <begin position="610"/>
        <end position="632"/>
    </location>
</feature>
<dbReference type="Gene3D" id="1.25.40.20">
    <property type="entry name" value="Ankyrin repeat-containing domain"/>
    <property type="match status" value="1"/>
</dbReference>
<dbReference type="GO" id="GO:0070679">
    <property type="term" value="F:inositol 1,4,5 trisphosphate binding"/>
    <property type="evidence" value="ECO:0007669"/>
    <property type="project" value="TreeGrafter"/>
</dbReference>
<keyword evidence="11" id="KW-0406">Ion transport</keyword>
<dbReference type="Gene3D" id="1.10.287.70">
    <property type="match status" value="1"/>
</dbReference>
<dbReference type="PANTHER" id="PTHR10117:SF9">
    <property type="entry name" value="SHORT TRANSIENT RECEPTOR POTENTIAL CHANNEL 7"/>
    <property type="match status" value="1"/>
</dbReference>
<feature type="transmembrane region" description="Helical" evidence="16">
    <location>
        <begin position="582"/>
        <end position="598"/>
    </location>
</feature>
<accession>A0A663FEY2</accession>
<evidence type="ECO:0000256" key="14">
    <source>
        <dbReference type="ARBA" id="ARBA00023303"/>
    </source>
</evidence>
<organism evidence="18 19">
    <name type="scientific">Aquila chrysaetos chrysaetos</name>
    <dbReference type="NCBI Taxonomy" id="223781"/>
    <lineage>
        <taxon>Eukaryota</taxon>
        <taxon>Metazoa</taxon>
        <taxon>Chordata</taxon>
        <taxon>Craniata</taxon>
        <taxon>Vertebrata</taxon>
        <taxon>Euteleostomi</taxon>
        <taxon>Archelosauria</taxon>
        <taxon>Archosauria</taxon>
        <taxon>Dinosauria</taxon>
        <taxon>Saurischia</taxon>
        <taxon>Theropoda</taxon>
        <taxon>Coelurosauria</taxon>
        <taxon>Aves</taxon>
        <taxon>Neognathae</taxon>
        <taxon>Neoaves</taxon>
        <taxon>Telluraves</taxon>
        <taxon>Accipitrimorphae</taxon>
        <taxon>Accipitriformes</taxon>
        <taxon>Accipitridae</taxon>
        <taxon>Accipitrinae</taxon>
        <taxon>Aquila</taxon>
    </lineage>
</organism>
<evidence type="ECO:0000256" key="2">
    <source>
        <dbReference type="ARBA" id="ARBA00022448"/>
    </source>
</evidence>
<dbReference type="Proteomes" id="UP000472275">
    <property type="component" value="Chromosome 22"/>
</dbReference>
<keyword evidence="14" id="KW-0407">Ion channel</keyword>
<evidence type="ECO:0000256" key="1">
    <source>
        <dbReference type="ARBA" id="ARBA00004651"/>
    </source>
</evidence>
<dbReference type="GO" id="GO:0051480">
    <property type="term" value="P:regulation of cytosolic calcium ion concentration"/>
    <property type="evidence" value="ECO:0007669"/>
    <property type="project" value="TreeGrafter"/>
</dbReference>
<dbReference type="GO" id="GO:0034703">
    <property type="term" value="C:cation channel complex"/>
    <property type="evidence" value="ECO:0007669"/>
    <property type="project" value="TreeGrafter"/>
</dbReference>
<reference evidence="18" key="2">
    <citation type="submission" date="2025-09" db="UniProtKB">
        <authorList>
            <consortium name="Ensembl"/>
        </authorList>
    </citation>
    <scope>IDENTIFICATION</scope>
</reference>
<dbReference type="GO" id="GO:0007338">
    <property type="term" value="P:single fertilization"/>
    <property type="evidence" value="ECO:0007669"/>
    <property type="project" value="TreeGrafter"/>
</dbReference>
<evidence type="ECO:0000256" key="5">
    <source>
        <dbReference type="ARBA" id="ARBA00022673"/>
    </source>
</evidence>
<dbReference type="GeneTree" id="ENSGT01060000248588"/>
<dbReference type="InterPro" id="IPR013555">
    <property type="entry name" value="TRP_dom"/>
</dbReference>
<dbReference type="PANTHER" id="PTHR10117">
    <property type="entry name" value="TRANSIENT RECEPTOR POTENTIAL CHANNEL"/>
    <property type="match status" value="1"/>
</dbReference>
<keyword evidence="12 16" id="KW-0472">Membrane</keyword>
<dbReference type="SMART" id="SM01420">
    <property type="entry name" value="TRP_2"/>
    <property type="match status" value="1"/>
</dbReference>
<evidence type="ECO:0000256" key="10">
    <source>
        <dbReference type="ARBA" id="ARBA00023043"/>
    </source>
</evidence>
<evidence type="ECO:0000256" key="11">
    <source>
        <dbReference type="ARBA" id="ARBA00023065"/>
    </source>
</evidence>
<evidence type="ECO:0000256" key="9">
    <source>
        <dbReference type="ARBA" id="ARBA00022989"/>
    </source>
</evidence>
<evidence type="ECO:0000256" key="3">
    <source>
        <dbReference type="ARBA" id="ARBA00022475"/>
    </source>
</evidence>